<reference evidence="1" key="2">
    <citation type="journal article" date="2022" name="Sci. Total Environ.">
        <title>Prevalence, transmission, and molecular epidemiology of tet(X)-positive bacteria among humans, animals, and environmental niches in China: An epidemiological, and genomic-based study.</title>
        <authorList>
            <person name="Dong N."/>
            <person name="Zeng Y."/>
            <person name="Cai C."/>
            <person name="Sun C."/>
            <person name="Lu J."/>
            <person name="Liu C."/>
            <person name="Zhou H."/>
            <person name="Sun Q."/>
            <person name="Shu L."/>
            <person name="Wang H."/>
            <person name="Wang Y."/>
            <person name="Wang S."/>
            <person name="Wu C."/>
            <person name="Chan E.W."/>
            <person name="Chen G."/>
            <person name="Shen Z."/>
            <person name="Chen S."/>
            <person name="Zhang R."/>
        </authorList>
    </citation>
    <scope>NUCLEOTIDE SEQUENCE</scope>
    <source>
        <strain evidence="1">R655-4</strain>
    </source>
</reference>
<dbReference type="Proteomes" id="UP001170959">
    <property type="component" value="Unassembled WGS sequence"/>
</dbReference>
<dbReference type="AlphaFoldDB" id="A0AAJ1V9F1"/>
<organism evidence="1 2">
    <name type="scientific">Empedobacter brevis</name>
    <dbReference type="NCBI Taxonomy" id="247"/>
    <lineage>
        <taxon>Bacteria</taxon>
        <taxon>Pseudomonadati</taxon>
        <taxon>Bacteroidota</taxon>
        <taxon>Flavobacteriia</taxon>
        <taxon>Flavobacteriales</taxon>
        <taxon>Weeksellaceae</taxon>
        <taxon>Empedobacter</taxon>
    </lineage>
</organism>
<comment type="caution">
    <text evidence="1">The sequence shown here is derived from an EMBL/GenBank/DDBJ whole genome shotgun (WGS) entry which is preliminary data.</text>
</comment>
<evidence type="ECO:0000313" key="2">
    <source>
        <dbReference type="Proteomes" id="UP001170959"/>
    </source>
</evidence>
<reference evidence="1" key="1">
    <citation type="submission" date="2020-06" db="EMBL/GenBank/DDBJ databases">
        <authorList>
            <person name="Dong N."/>
        </authorList>
    </citation>
    <scope>NUCLEOTIDE SEQUENCE</scope>
    <source>
        <strain evidence="1">R655-4</strain>
    </source>
</reference>
<gene>
    <name evidence="1" type="ORF">HX001_15735</name>
</gene>
<dbReference type="EMBL" id="JACAGJ010000010">
    <property type="protein sequence ID" value="MDM1073937.1"/>
    <property type="molecule type" value="Genomic_DNA"/>
</dbReference>
<sequence length="60" mass="7265">MFHEEYVLAEFMKNSNKWKEADLLNNLSNINLLRDIMGLDKVGLDYFKKWNLEQELLKFN</sequence>
<accession>A0AAJ1V9F1</accession>
<protein>
    <submittedName>
        <fullName evidence="1">Uncharacterized protein</fullName>
    </submittedName>
</protein>
<evidence type="ECO:0000313" key="1">
    <source>
        <dbReference type="EMBL" id="MDM1073937.1"/>
    </source>
</evidence>
<proteinExistence type="predicted"/>
<dbReference type="RefSeq" id="WP_286494289.1">
    <property type="nucleotide sequence ID" value="NZ_JACAGJ010000010.1"/>
</dbReference>
<name>A0AAJ1V9F1_9FLAO</name>